<dbReference type="EMBL" id="CAMXCT020001046">
    <property type="protein sequence ID" value="CAL1139472.1"/>
    <property type="molecule type" value="Genomic_DNA"/>
</dbReference>
<sequence length="907" mass="100755">MSELVFYRFLCAELSTGAPTSRLRGFLQAVTFCRHVMDVVELQPIMDSRRCKGTTHDENVKERKQASPLSVQELLKLHSMVEDPTDIWNALFAGAALLCCYCRGRWGDLMRSEMAFVDYDDTGHPAFLETRTGRHKTMAAQMHRHQFLPMVAPVRGVNGKDWATPWIELRRSKGLTFPPEGLVMPAPDQHGQATERPLESGECGKWLRKLLDVAPMSESSDGRRVSSHSLKCTMLSFAAKRGLPVPDRLMLGYHSSSMQMSLVYSRDGAAASLLLLERLIDEIVKGKFRPDSTRSGRIVESPDELPGAHLSHVKVEVVNSSDDDAASNQDVEVVNAKQYHLFQLGSNNQLQRSSARLTRVAREAGFHGLAIDHSSSRSCGIDICIFELEDQTQVDELCKFLKEEADNIAAVWIAPSCGTASRARERKLPQLTRLGVAEPIPLRSKSQPDQIDGLEGTNKLKVEKANMLYDAVEQIAQTSCKAQIFTAIENPGNSHYWGTTPMLNLVEQFGDQYVSFHNCCHGGERDKLTSVWVCADWLDSLNARSQGKAAGCRVWFLYSSNCTLTAELPDDAMVELCWIGLPSDPDDFVLRALRAGHPRGMDVHVDAAMASVVKANLVDPPFCLAKKRVEAELEQNSSWACESLFSLLGMRYATEGKKFLPFDSLFRTLGLEVDVSQFSDGRAFVGHTESRKEELGAQLKQVLSNGALSPKEAEKLRGRMIFFEGFTFGRVANSSTKTLGRFCGSSNKPKPLDAEMTRALGFLQRRISDGRPLEIQRNLHSTWLVFTDGACNQEDMTGSVGGVIYDPSGSCASFFGVLAKQCEQACWCNRLLKTRRHNNTVSGLAVYRAIATLQMHQVAWITVMSLQRARAKPTLIGRRFHATLDFELGRISEGTETFPGVKQVLLC</sequence>
<dbReference type="InterPro" id="IPR013762">
    <property type="entry name" value="Integrase-like_cat_sf"/>
</dbReference>
<gene>
    <name evidence="2" type="ORF">C1SCF055_LOCUS13474</name>
</gene>
<accession>A0A9P1C7I3</accession>
<proteinExistence type="predicted"/>
<dbReference type="EMBL" id="CAMXCT030001046">
    <property type="protein sequence ID" value="CAL4773409.1"/>
    <property type="molecule type" value="Genomic_DNA"/>
</dbReference>
<evidence type="ECO:0000256" key="1">
    <source>
        <dbReference type="ARBA" id="ARBA00023172"/>
    </source>
</evidence>
<organism evidence="2">
    <name type="scientific">Cladocopium goreaui</name>
    <dbReference type="NCBI Taxonomy" id="2562237"/>
    <lineage>
        <taxon>Eukaryota</taxon>
        <taxon>Sar</taxon>
        <taxon>Alveolata</taxon>
        <taxon>Dinophyceae</taxon>
        <taxon>Suessiales</taxon>
        <taxon>Symbiodiniaceae</taxon>
        <taxon>Cladocopium</taxon>
    </lineage>
</organism>
<dbReference type="Gene3D" id="1.10.443.10">
    <property type="entry name" value="Intergrase catalytic core"/>
    <property type="match status" value="1"/>
</dbReference>
<comment type="caution">
    <text evidence="2">The sequence shown here is derived from an EMBL/GenBank/DDBJ whole genome shotgun (WGS) entry which is preliminary data.</text>
</comment>
<evidence type="ECO:0000313" key="2">
    <source>
        <dbReference type="EMBL" id="CAI3986097.1"/>
    </source>
</evidence>
<keyword evidence="1" id="KW-0233">DNA recombination</keyword>
<name>A0A9P1C7I3_9DINO</name>
<protein>
    <submittedName>
        <fullName evidence="2">Uncharacterized protein</fullName>
    </submittedName>
</protein>
<keyword evidence="4" id="KW-1185">Reference proteome</keyword>
<dbReference type="OrthoDB" id="410733at2759"/>
<dbReference type="GO" id="GO:0006310">
    <property type="term" value="P:DNA recombination"/>
    <property type="evidence" value="ECO:0007669"/>
    <property type="project" value="UniProtKB-KW"/>
</dbReference>
<dbReference type="SUPFAM" id="SSF56349">
    <property type="entry name" value="DNA breaking-rejoining enzymes"/>
    <property type="match status" value="1"/>
</dbReference>
<dbReference type="Proteomes" id="UP001152797">
    <property type="component" value="Unassembled WGS sequence"/>
</dbReference>
<reference evidence="3" key="2">
    <citation type="submission" date="2024-04" db="EMBL/GenBank/DDBJ databases">
        <authorList>
            <person name="Chen Y."/>
            <person name="Shah S."/>
            <person name="Dougan E. K."/>
            <person name="Thang M."/>
            <person name="Chan C."/>
        </authorList>
    </citation>
    <scope>NUCLEOTIDE SEQUENCE [LARGE SCALE GENOMIC DNA]</scope>
</reference>
<evidence type="ECO:0000313" key="3">
    <source>
        <dbReference type="EMBL" id="CAL1139472.1"/>
    </source>
</evidence>
<dbReference type="EMBL" id="CAMXCT010001046">
    <property type="protein sequence ID" value="CAI3986097.1"/>
    <property type="molecule type" value="Genomic_DNA"/>
</dbReference>
<reference evidence="2" key="1">
    <citation type="submission" date="2022-10" db="EMBL/GenBank/DDBJ databases">
        <authorList>
            <person name="Chen Y."/>
            <person name="Dougan E. K."/>
            <person name="Chan C."/>
            <person name="Rhodes N."/>
            <person name="Thang M."/>
        </authorList>
    </citation>
    <scope>NUCLEOTIDE SEQUENCE</scope>
</reference>
<evidence type="ECO:0000313" key="4">
    <source>
        <dbReference type="Proteomes" id="UP001152797"/>
    </source>
</evidence>
<dbReference type="InterPro" id="IPR011010">
    <property type="entry name" value="DNA_brk_join_enz"/>
</dbReference>
<dbReference type="AlphaFoldDB" id="A0A9P1C7I3"/>
<dbReference type="GO" id="GO:0003677">
    <property type="term" value="F:DNA binding"/>
    <property type="evidence" value="ECO:0007669"/>
    <property type="project" value="InterPro"/>
</dbReference>
<dbReference type="GO" id="GO:0015074">
    <property type="term" value="P:DNA integration"/>
    <property type="evidence" value="ECO:0007669"/>
    <property type="project" value="InterPro"/>
</dbReference>